<gene>
    <name evidence="2" type="primary">X975_05321</name>
    <name evidence="2" type="ORF">TNIN_19021</name>
</gene>
<dbReference type="PANTHER" id="PTHR14206:SF7">
    <property type="entry name" value="INSULIN RECEPTOR SUBSTRATE 53 KDA, ISOFORM A"/>
    <property type="match status" value="1"/>
</dbReference>
<dbReference type="Pfam" id="PF08397">
    <property type="entry name" value="IMD"/>
    <property type="match status" value="1"/>
</dbReference>
<dbReference type="SUPFAM" id="SSF103657">
    <property type="entry name" value="BAR/IMD domain-like"/>
    <property type="match status" value="1"/>
</dbReference>
<dbReference type="Gene3D" id="1.20.1270.60">
    <property type="entry name" value="Arfaptin homology (AH) domain/BAR domain"/>
    <property type="match status" value="1"/>
</dbReference>
<reference evidence="2" key="1">
    <citation type="submission" date="2020-08" db="EMBL/GenBank/DDBJ databases">
        <title>Multicomponent nature underlies the extraordinary mechanical properties of spider dragline silk.</title>
        <authorList>
            <person name="Kono N."/>
            <person name="Nakamura H."/>
            <person name="Mori M."/>
            <person name="Yoshida Y."/>
            <person name="Ohtoshi R."/>
            <person name="Malay A.D."/>
            <person name="Moran D.A.P."/>
            <person name="Tomita M."/>
            <person name="Numata K."/>
            <person name="Arakawa K."/>
        </authorList>
    </citation>
    <scope>NUCLEOTIDE SEQUENCE</scope>
</reference>
<dbReference type="EMBL" id="BMAV01019331">
    <property type="protein sequence ID" value="GFY72283.1"/>
    <property type="molecule type" value="Genomic_DNA"/>
</dbReference>
<dbReference type="GO" id="GO:0007009">
    <property type="term" value="P:plasma membrane organization"/>
    <property type="evidence" value="ECO:0007669"/>
    <property type="project" value="InterPro"/>
</dbReference>
<dbReference type="InterPro" id="IPR013606">
    <property type="entry name" value="I-BAR_dom"/>
</dbReference>
<dbReference type="GO" id="GO:0051017">
    <property type="term" value="P:actin filament bundle assembly"/>
    <property type="evidence" value="ECO:0007669"/>
    <property type="project" value="TreeGrafter"/>
</dbReference>
<sequence length="96" mass="10602">MNMMSESEELAKLVDGAYKNILEKFNPCARQLISAGKVYLKALHGAVAASKAYIDSLGKLARHAHQGTWGGCTDIGKFPRREYLVDNVDEQDYPSV</sequence>
<dbReference type="GO" id="GO:0005829">
    <property type="term" value="C:cytosol"/>
    <property type="evidence" value="ECO:0007669"/>
    <property type="project" value="TreeGrafter"/>
</dbReference>
<dbReference type="PANTHER" id="PTHR14206">
    <property type="entry name" value="BRAIN-SPECIFIC ANGIOGENESIS INHIBITOR 1-ASSOCIATED PROTEIN 2"/>
    <property type="match status" value="1"/>
</dbReference>
<dbReference type="OrthoDB" id="6420654at2759"/>
<dbReference type="InterPro" id="IPR027267">
    <property type="entry name" value="AH/BAR_dom_sf"/>
</dbReference>
<keyword evidence="3" id="KW-1185">Reference proteome</keyword>
<proteinExistence type="predicted"/>
<organism evidence="2 3">
    <name type="scientific">Trichonephila inaurata madagascariensis</name>
    <dbReference type="NCBI Taxonomy" id="2747483"/>
    <lineage>
        <taxon>Eukaryota</taxon>
        <taxon>Metazoa</taxon>
        <taxon>Ecdysozoa</taxon>
        <taxon>Arthropoda</taxon>
        <taxon>Chelicerata</taxon>
        <taxon>Arachnida</taxon>
        <taxon>Araneae</taxon>
        <taxon>Araneomorphae</taxon>
        <taxon>Entelegynae</taxon>
        <taxon>Araneoidea</taxon>
        <taxon>Nephilidae</taxon>
        <taxon>Trichonephila</taxon>
        <taxon>Trichonephila inaurata</taxon>
    </lineage>
</organism>
<dbReference type="AlphaFoldDB" id="A0A8X6YK85"/>
<protein>
    <submittedName>
        <fullName evidence="2">Brain-specific angiogenesis inhibitor 1-associated protein 2</fullName>
    </submittedName>
</protein>
<name>A0A8X6YK85_9ARAC</name>
<feature type="domain" description="IMD" evidence="1">
    <location>
        <begin position="2"/>
        <end position="96"/>
    </location>
</feature>
<dbReference type="PROSITE" id="PS51338">
    <property type="entry name" value="IMD"/>
    <property type="match status" value="1"/>
</dbReference>
<comment type="caution">
    <text evidence="2">The sequence shown here is derived from an EMBL/GenBank/DDBJ whole genome shotgun (WGS) entry which is preliminary data.</text>
</comment>
<dbReference type="GO" id="GO:0005654">
    <property type="term" value="C:nucleoplasm"/>
    <property type="evidence" value="ECO:0007669"/>
    <property type="project" value="TreeGrafter"/>
</dbReference>
<evidence type="ECO:0000313" key="3">
    <source>
        <dbReference type="Proteomes" id="UP000886998"/>
    </source>
</evidence>
<dbReference type="InterPro" id="IPR027681">
    <property type="entry name" value="IRSp53/IRTKS/Pinkbar"/>
</dbReference>
<dbReference type="GO" id="GO:0051764">
    <property type="term" value="P:actin crosslink formation"/>
    <property type="evidence" value="ECO:0007669"/>
    <property type="project" value="TreeGrafter"/>
</dbReference>
<accession>A0A8X6YK85</accession>
<dbReference type="Proteomes" id="UP000886998">
    <property type="component" value="Unassembled WGS sequence"/>
</dbReference>
<evidence type="ECO:0000313" key="2">
    <source>
        <dbReference type="EMBL" id="GFY72283.1"/>
    </source>
</evidence>
<evidence type="ECO:0000259" key="1">
    <source>
        <dbReference type="PROSITE" id="PS51338"/>
    </source>
</evidence>
<dbReference type="GO" id="GO:0030838">
    <property type="term" value="P:positive regulation of actin filament polymerization"/>
    <property type="evidence" value="ECO:0007669"/>
    <property type="project" value="TreeGrafter"/>
</dbReference>